<dbReference type="PROSITE" id="PS51808">
    <property type="entry name" value="CHCH"/>
    <property type="match status" value="1"/>
</dbReference>
<evidence type="ECO:0000256" key="4">
    <source>
        <dbReference type="ARBA" id="ARBA00023157"/>
    </source>
</evidence>
<comment type="similarity">
    <text evidence="5">Belongs to the COX23 family.</text>
</comment>
<reference evidence="7" key="2">
    <citation type="submission" date="2014-06" db="EMBL/GenBank/DDBJ databases">
        <title>The complete genome of Blastobotrys (Arxula) adeninivorans LS3 - a yeast of biotechnological interest.</title>
        <authorList>
            <person name="Kunze G."/>
            <person name="Gaillardin C."/>
            <person name="Czernicka M."/>
            <person name="Durrens P."/>
            <person name="Martin T."/>
            <person name="Boer E."/>
            <person name="Gabaldon T."/>
            <person name="Cruz J."/>
            <person name="Talla E."/>
            <person name="Marck C."/>
            <person name="Goffeau A."/>
            <person name="Barbe V."/>
            <person name="Baret P."/>
            <person name="Baronian K."/>
            <person name="Beier S."/>
            <person name="Bleykasten C."/>
            <person name="Bode R."/>
            <person name="Casaregola S."/>
            <person name="Despons L."/>
            <person name="Fairhead C."/>
            <person name="Giersberg M."/>
            <person name="Gierski P."/>
            <person name="Hahnel U."/>
            <person name="Hartmann A."/>
            <person name="Jankowska D."/>
            <person name="Jubin C."/>
            <person name="Jung P."/>
            <person name="Lafontaine I."/>
            <person name="Leh-Louis V."/>
            <person name="Lemaire M."/>
            <person name="Marcet-Houben M."/>
            <person name="Mascher M."/>
            <person name="Morel G."/>
            <person name="Richard G.-F."/>
            <person name="Riechen J."/>
            <person name="Sacerdot C."/>
            <person name="Sarkar A."/>
            <person name="Savel G."/>
            <person name="Schacherer J."/>
            <person name="Sherman D."/>
            <person name="Straub M.-L."/>
            <person name="Stein N."/>
            <person name="Thierry A."/>
            <person name="Trautwein-Schult A."/>
            <person name="Westhof E."/>
            <person name="Worch S."/>
            <person name="Dujon B."/>
            <person name="Souciet J.-L."/>
            <person name="Wincker P."/>
            <person name="Scholz U."/>
            <person name="Neuveglise N."/>
        </authorList>
    </citation>
    <scope>NUCLEOTIDE SEQUENCE</scope>
    <source>
        <strain evidence="7">LS3</strain>
    </source>
</reference>
<dbReference type="PhylomeDB" id="A0A060T0E5"/>
<evidence type="ECO:0000256" key="3">
    <source>
        <dbReference type="ARBA" id="ARBA00023128"/>
    </source>
</evidence>
<accession>A0A060T0E5</accession>
<dbReference type="PANTHER" id="PTHR46811:SF1">
    <property type="entry name" value="COILED-COIL-HELIX-COILED-COIL-HELIX DOMAIN-CONTAINING PROTEIN 7"/>
    <property type="match status" value="1"/>
</dbReference>
<dbReference type="AlphaFoldDB" id="A0A060T0E5"/>
<protein>
    <recommendedName>
        <fullName evidence="6">Cytochrome c oxidase-assembly factor COX23, mitochondrial</fullName>
    </recommendedName>
</protein>
<reference evidence="7" key="1">
    <citation type="submission" date="2014-02" db="EMBL/GenBank/DDBJ databases">
        <authorList>
            <person name="Genoscope - CEA"/>
        </authorList>
    </citation>
    <scope>NUCLEOTIDE SEQUENCE</scope>
    <source>
        <strain evidence="7">LS3</strain>
    </source>
</reference>
<keyword evidence="3" id="KW-0496">Mitochondrion</keyword>
<dbReference type="GO" id="GO:0005758">
    <property type="term" value="C:mitochondrial intermembrane space"/>
    <property type="evidence" value="ECO:0007669"/>
    <property type="project" value="UniProtKB-SubCell"/>
</dbReference>
<name>A0A060T0E5_BLAAD</name>
<dbReference type="EMBL" id="HG937693">
    <property type="protein sequence ID" value="CDP34585.1"/>
    <property type="molecule type" value="Genomic_DNA"/>
</dbReference>
<dbReference type="Gene3D" id="1.10.287.1130">
    <property type="entry name" value="CytochromE C oxidase copper chaperone"/>
    <property type="match status" value="1"/>
</dbReference>
<evidence type="ECO:0000256" key="5">
    <source>
        <dbReference type="ARBA" id="ARBA00038264"/>
    </source>
</evidence>
<evidence type="ECO:0000256" key="2">
    <source>
        <dbReference type="ARBA" id="ARBA00004569"/>
    </source>
</evidence>
<comment type="function">
    <text evidence="1">Required for the assembly of cytochrome c oxidase.</text>
</comment>
<dbReference type="InterPro" id="IPR009069">
    <property type="entry name" value="Cys_alpha_HP_mot_SF"/>
</dbReference>
<dbReference type="PANTHER" id="PTHR46811">
    <property type="entry name" value="COILED-COIL-HELIX-COILED-COIL-HELIX DOMAIN-CONTAINING PROTEIN 7"/>
    <property type="match status" value="1"/>
</dbReference>
<evidence type="ECO:0000256" key="6">
    <source>
        <dbReference type="ARBA" id="ARBA00041104"/>
    </source>
</evidence>
<organism evidence="7">
    <name type="scientific">Blastobotrys adeninivorans</name>
    <name type="common">Yeast</name>
    <name type="synonym">Arxula adeninivorans</name>
    <dbReference type="NCBI Taxonomy" id="409370"/>
    <lineage>
        <taxon>Eukaryota</taxon>
        <taxon>Fungi</taxon>
        <taxon>Dikarya</taxon>
        <taxon>Ascomycota</taxon>
        <taxon>Saccharomycotina</taxon>
        <taxon>Dipodascomycetes</taxon>
        <taxon>Dipodascales</taxon>
        <taxon>Trichomonascaceae</taxon>
        <taxon>Blastobotrys</taxon>
    </lineage>
</organism>
<gene>
    <name evidence="7" type="ORF">GNLVRS02_ARAD1C15840g</name>
</gene>
<keyword evidence="4" id="KW-1015">Disulfide bond</keyword>
<dbReference type="InterPro" id="IPR051040">
    <property type="entry name" value="COX23"/>
</dbReference>
<comment type="subcellular location">
    <subcellularLocation>
        <location evidence="2">Mitochondrion intermembrane space</location>
    </subcellularLocation>
</comment>
<sequence length="95" mass="11594">MSVERNKSKVDFTANGELRFYPDSPMEDEHKKVFRSKEPSQFYDPCAEASKMSLKCMERNDFDRNQCMEYFRAYRECKKEWVEGRKRDRMNGEKW</sequence>
<dbReference type="GO" id="GO:0033108">
    <property type="term" value="P:mitochondrial respiratory chain complex assembly"/>
    <property type="evidence" value="ECO:0007669"/>
    <property type="project" value="TreeGrafter"/>
</dbReference>
<evidence type="ECO:0000313" key="7">
    <source>
        <dbReference type="EMBL" id="CDP34585.1"/>
    </source>
</evidence>
<proteinExistence type="inferred from homology"/>
<dbReference type="SUPFAM" id="SSF47072">
    <property type="entry name" value="Cysteine alpha-hairpin motif"/>
    <property type="match status" value="1"/>
</dbReference>
<evidence type="ECO:0000256" key="1">
    <source>
        <dbReference type="ARBA" id="ARBA00003875"/>
    </source>
</evidence>